<comment type="caution">
    <text evidence="2">The sequence shown here is derived from an EMBL/GenBank/DDBJ whole genome shotgun (WGS) entry which is preliminary data.</text>
</comment>
<keyword evidence="1" id="KW-1133">Transmembrane helix</keyword>
<evidence type="ECO:0000313" key="3">
    <source>
        <dbReference type="Proteomes" id="UP000478052"/>
    </source>
</evidence>
<keyword evidence="1" id="KW-0472">Membrane</keyword>
<accession>A0A6G0Y478</accession>
<feature type="transmembrane region" description="Helical" evidence="1">
    <location>
        <begin position="40"/>
        <end position="58"/>
    </location>
</feature>
<protein>
    <submittedName>
        <fullName evidence="2">Uncharacterized protein</fullName>
    </submittedName>
</protein>
<keyword evidence="1" id="KW-0812">Transmembrane</keyword>
<dbReference type="Proteomes" id="UP000478052">
    <property type="component" value="Unassembled WGS sequence"/>
</dbReference>
<name>A0A6G0Y478_APHCR</name>
<keyword evidence="3" id="KW-1185">Reference proteome</keyword>
<organism evidence="2 3">
    <name type="scientific">Aphis craccivora</name>
    <name type="common">Cowpea aphid</name>
    <dbReference type="NCBI Taxonomy" id="307492"/>
    <lineage>
        <taxon>Eukaryota</taxon>
        <taxon>Metazoa</taxon>
        <taxon>Ecdysozoa</taxon>
        <taxon>Arthropoda</taxon>
        <taxon>Hexapoda</taxon>
        <taxon>Insecta</taxon>
        <taxon>Pterygota</taxon>
        <taxon>Neoptera</taxon>
        <taxon>Paraneoptera</taxon>
        <taxon>Hemiptera</taxon>
        <taxon>Sternorrhyncha</taxon>
        <taxon>Aphidomorpha</taxon>
        <taxon>Aphidoidea</taxon>
        <taxon>Aphididae</taxon>
        <taxon>Aphidini</taxon>
        <taxon>Aphis</taxon>
        <taxon>Aphis</taxon>
    </lineage>
</organism>
<evidence type="ECO:0000256" key="1">
    <source>
        <dbReference type="SAM" id="Phobius"/>
    </source>
</evidence>
<evidence type="ECO:0000313" key="2">
    <source>
        <dbReference type="EMBL" id="KAF0748786.1"/>
    </source>
</evidence>
<proteinExistence type="predicted"/>
<dbReference type="EMBL" id="VUJU01006346">
    <property type="protein sequence ID" value="KAF0748786.1"/>
    <property type="molecule type" value="Genomic_DNA"/>
</dbReference>
<gene>
    <name evidence="2" type="ORF">FWK35_00026395</name>
</gene>
<reference evidence="2 3" key="1">
    <citation type="submission" date="2019-08" db="EMBL/GenBank/DDBJ databases">
        <title>Whole genome of Aphis craccivora.</title>
        <authorList>
            <person name="Voronova N.V."/>
            <person name="Shulinski R.S."/>
            <person name="Bandarenka Y.V."/>
            <person name="Zhorov D.G."/>
            <person name="Warner D."/>
        </authorList>
    </citation>
    <scope>NUCLEOTIDE SEQUENCE [LARGE SCALE GENOMIC DNA]</scope>
    <source>
        <strain evidence="2">180601</strain>
        <tissue evidence="2">Whole Body</tissue>
    </source>
</reference>
<dbReference type="AlphaFoldDB" id="A0A6G0Y478"/>
<sequence>MVELHLSSKKVFPQNYHAFDVVKRLENTHLFSHLGTGLELTMILIIGMVKMIVLYTYIML</sequence>